<evidence type="ECO:0000256" key="1">
    <source>
        <dbReference type="SAM" id="MobiDB-lite"/>
    </source>
</evidence>
<reference evidence="2 3" key="1">
    <citation type="submission" date="2021-03" db="EMBL/GenBank/DDBJ databases">
        <title>Sequencing the genomes of 1000 actinobacteria strains.</title>
        <authorList>
            <person name="Klenk H.-P."/>
        </authorList>
    </citation>
    <scope>NUCLEOTIDE SEQUENCE [LARGE SCALE GENOMIC DNA]</scope>
    <source>
        <strain evidence="2 3">DSM 12936</strain>
    </source>
</reference>
<dbReference type="RefSeq" id="WP_210058952.1">
    <property type="nucleotide sequence ID" value="NZ_BAAAMH010000011.1"/>
</dbReference>
<dbReference type="Pfam" id="PF14019">
    <property type="entry name" value="DUF4235"/>
    <property type="match status" value="1"/>
</dbReference>
<dbReference type="EMBL" id="JAGIOB010000001">
    <property type="protein sequence ID" value="MBP2418963.1"/>
    <property type="molecule type" value="Genomic_DNA"/>
</dbReference>
<proteinExistence type="predicted"/>
<dbReference type="InterPro" id="IPR025329">
    <property type="entry name" value="DUF4235"/>
</dbReference>
<protein>
    <recommendedName>
        <fullName evidence="4">DUF4235 domain-containing protein</fullName>
    </recommendedName>
</protein>
<sequence length="113" mass="11674">MSAPAPQPRTAPQTSTGQQTSTGPQPTTAQLPTTVSEKVLGKAWVLATALVTTLAARTLVSVGWRVVTGARPPKKDDPEVPKAQARAWGLATAVGLAATRLLVRRTGLGTPGR</sequence>
<keyword evidence="3" id="KW-1185">Reference proteome</keyword>
<evidence type="ECO:0008006" key="4">
    <source>
        <dbReference type="Google" id="ProtNLM"/>
    </source>
</evidence>
<gene>
    <name evidence="2" type="ORF">JOF54_003885</name>
</gene>
<evidence type="ECO:0000313" key="2">
    <source>
        <dbReference type="EMBL" id="MBP2418963.1"/>
    </source>
</evidence>
<dbReference type="Proteomes" id="UP000758168">
    <property type="component" value="Unassembled WGS sequence"/>
</dbReference>
<comment type="caution">
    <text evidence="2">The sequence shown here is derived from an EMBL/GenBank/DDBJ whole genome shotgun (WGS) entry which is preliminary data.</text>
</comment>
<accession>A0ABS4ZFE8</accession>
<evidence type="ECO:0000313" key="3">
    <source>
        <dbReference type="Proteomes" id="UP000758168"/>
    </source>
</evidence>
<organism evidence="2 3">
    <name type="scientific">Microlunatus capsulatus</name>
    <dbReference type="NCBI Taxonomy" id="99117"/>
    <lineage>
        <taxon>Bacteria</taxon>
        <taxon>Bacillati</taxon>
        <taxon>Actinomycetota</taxon>
        <taxon>Actinomycetes</taxon>
        <taxon>Propionibacteriales</taxon>
        <taxon>Propionibacteriaceae</taxon>
        <taxon>Microlunatus</taxon>
    </lineage>
</organism>
<name>A0ABS4ZFE8_9ACTN</name>
<feature type="region of interest" description="Disordered" evidence="1">
    <location>
        <begin position="1"/>
        <end position="31"/>
    </location>
</feature>
<feature type="compositionally biased region" description="Low complexity" evidence="1">
    <location>
        <begin position="10"/>
        <end position="30"/>
    </location>
</feature>